<dbReference type="Gene3D" id="1.10.10.60">
    <property type="entry name" value="Homeodomain-like"/>
    <property type="match status" value="1"/>
</dbReference>
<proteinExistence type="predicted"/>
<protein>
    <submittedName>
        <fullName evidence="7">TetR/AcrR family transcriptional regulator C-terminal domain-containing protein</fullName>
    </submittedName>
</protein>
<reference evidence="8" key="1">
    <citation type="journal article" date="2019" name="Int. J. Syst. Evol. Microbiol.">
        <title>The Global Catalogue of Microorganisms (GCM) 10K type strain sequencing project: providing services to taxonomists for standard genome sequencing and annotation.</title>
        <authorList>
            <consortium name="The Broad Institute Genomics Platform"/>
            <consortium name="The Broad Institute Genome Sequencing Center for Infectious Disease"/>
            <person name="Wu L."/>
            <person name="Ma J."/>
        </authorList>
    </citation>
    <scope>NUCLEOTIDE SEQUENCE [LARGE SCALE GENOMIC DNA]</scope>
    <source>
        <strain evidence="8">JCM 14718</strain>
    </source>
</reference>
<evidence type="ECO:0000313" key="7">
    <source>
        <dbReference type="EMBL" id="GAA1691175.1"/>
    </source>
</evidence>
<name>A0ABN2HP92_9ACTN</name>
<dbReference type="PRINTS" id="PR00400">
    <property type="entry name" value="TETREPRESSOR"/>
</dbReference>
<keyword evidence="1" id="KW-0678">Repressor</keyword>
<dbReference type="PRINTS" id="PR00455">
    <property type="entry name" value="HTHTETR"/>
</dbReference>
<dbReference type="InterPro" id="IPR004111">
    <property type="entry name" value="Repressor_TetR_C"/>
</dbReference>
<dbReference type="InterPro" id="IPR003012">
    <property type="entry name" value="Tet_transcr_reg_TetR"/>
</dbReference>
<evidence type="ECO:0000259" key="6">
    <source>
        <dbReference type="PROSITE" id="PS50977"/>
    </source>
</evidence>
<evidence type="ECO:0000256" key="5">
    <source>
        <dbReference type="PROSITE-ProRule" id="PRU00335"/>
    </source>
</evidence>
<dbReference type="PROSITE" id="PS50977">
    <property type="entry name" value="HTH_TETR_2"/>
    <property type="match status" value="1"/>
</dbReference>
<feature type="DNA-binding region" description="H-T-H motif" evidence="5">
    <location>
        <begin position="28"/>
        <end position="47"/>
    </location>
</feature>
<feature type="domain" description="HTH tetR-type" evidence="6">
    <location>
        <begin position="5"/>
        <end position="65"/>
    </location>
</feature>
<keyword evidence="3 5" id="KW-0238">DNA-binding</keyword>
<dbReference type="PANTHER" id="PTHR30055:SF151">
    <property type="entry name" value="TRANSCRIPTIONAL REGULATORY PROTEIN"/>
    <property type="match status" value="1"/>
</dbReference>
<dbReference type="SUPFAM" id="SSF46689">
    <property type="entry name" value="Homeodomain-like"/>
    <property type="match status" value="1"/>
</dbReference>
<dbReference type="InterPro" id="IPR050109">
    <property type="entry name" value="HTH-type_TetR-like_transc_reg"/>
</dbReference>
<dbReference type="SUPFAM" id="SSF48498">
    <property type="entry name" value="Tetracyclin repressor-like, C-terminal domain"/>
    <property type="match status" value="1"/>
</dbReference>
<dbReference type="Pfam" id="PF00440">
    <property type="entry name" value="TetR_N"/>
    <property type="match status" value="1"/>
</dbReference>
<keyword evidence="2" id="KW-0805">Transcription regulation</keyword>
<evidence type="ECO:0000313" key="8">
    <source>
        <dbReference type="Proteomes" id="UP001500618"/>
    </source>
</evidence>
<keyword evidence="8" id="KW-1185">Reference proteome</keyword>
<dbReference type="Gene3D" id="1.10.357.10">
    <property type="entry name" value="Tetracycline Repressor, domain 2"/>
    <property type="match status" value="1"/>
</dbReference>
<comment type="caution">
    <text evidence="7">The sequence shown here is derived from an EMBL/GenBank/DDBJ whole genome shotgun (WGS) entry which is preliminary data.</text>
</comment>
<dbReference type="RefSeq" id="WP_344312457.1">
    <property type="nucleotide sequence ID" value="NZ_BAAANY010000018.1"/>
</dbReference>
<dbReference type="Proteomes" id="UP001500618">
    <property type="component" value="Unassembled WGS sequence"/>
</dbReference>
<dbReference type="InterPro" id="IPR036271">
    <property type="entry name" value="Tet_transcr_reg_TetR-rel_C_sf"/>
</dbReference>
<evidence type="ECO:0000256" key="2">
    <source>
        <dbReference type="ARBA" id="ARBA00023015"/>
    </source>
</evidence>
<keyword evidence="4" id="KW-0804">Transcription</keyword>
<sequence>MPRRELNREKVLDAALELASEEGLDGLSMRKLAKKLGVEAMSLYNHVANKTDILDGIAERAYTSIERADPSLPWPERLKVTALAMYKTLKKHPIVPMAVAKDRANPTSTAALLPLDDMVGALFEAGLDEVQARQVLSALNGLVFGSLMLATAGFDREFSTRAEAEQLKPYRTKVDRTLIPNFSRLFDAIENADPERDLEAALDLLISGLVTRTTS</sequence>
<organism evidence="7 8">
    <name type="scientific">Fodinicola feengrottensis</name>
    <dbReference type="NCBI Taxonomy" id="435914"/>
    <lineage>
        <taxon>Bacteria</taxon>
        <taxon>Bacillati</taxon>
        <taxon>Actinomycetota</taxon>
        <taxon>Actinomycetes</taxon>
        <taxon>Mycobacteriales</taxon>
        <taxon>Fodinicola</taxon>
    </lineage>
</organism>
<evidence type="ECO:0000256" key="4">
    <source>
        <dbReference type="ARBA" id="ARBA00023163"/>
    </source>
</evidence>
<dbReference type="InterPro" id="IPR001647">
    <property type="entry name" value="HTH_TetR"/>
</dbReference>
<gene>
    <name evidence="7" type="ORF">GCM10009765_45810</name>
</gene>
<evidence type="ECO:0000256" key="3">
    <source>
        <dbReference type="ARBA" id="ARBA00023125"/>
    </source>
</evidence>
<dbReference type="Pfam" id="PF02909">
    <property type="entry name" value="TetR_C_1"/>
    <property type="match status" value="1"/>
</dbReference>
<dbReference type="EMBL" id="BAAANY010000018">
    <property type="protein sequence ID" value="GAA1691175.1"/>
    <property type="molecule type" value="Genomic_DNA"/>
</dbReference>
<dbReference type="PANTHER" id="PTHR30055">
    <property type="entry name" value="HTH-TYPE TRANSCRIPTIONAL REGULATOR RUTR"/>
    <property type="match status" value="1"/>
</dbReference>
<evidence type="ECO:0000256" key="1">
    <source>
        <dbReference type="ARBA" id="ARBA00022491"/>
    </source>
</evidence>
<accession>A0ABN2HP92</accession>
<dbReference type="InterPro" id="IPR009057">
    <property type="entry name" value="Homeodomain-like_sf"/>
</dbReference>